<accession>A0ABS1H5L6</accession>
<reference evidence="1 2" key="1">
    <citation type="submission" date="2020-12" db="EMBL/GenBank/DDBJ databases">
        <title>YIM B01967 draft genome.</title>
        <authorList>
            <person name="Yan X."/>
        </authorList>
    </citation>
    <scope>NUCLEOTIDE SEQUENCE [LARGE SCALE GENOMIC DNA]</scope>
    <source>
        <strain evidence="1 2">YIM B01967</strain>
    </source>
</reference>
<gene>
    <name evidence="1" type="ORF">JFL43_07525</name>
</gene>
<evidence type="ECO:0000313" key="1">
    <source>
        <dbReference type="EMBL" id="MBK3494709.1"/>
    </source>
</evidence>
<dbReference type="EMBL" id="JAEOAH010000006">
    <property type="protein sequence ID" value="MBK3494709.1"/>
    <property type="molecule type" value="Genomic_DNA"/>
</dbReference>
<dbReference type="Proteomes" id="UP000618943">
    <property type="component" value="Unassembled WGS sequence"/>
</dbReference>
<evidence type="ECO:0000313" key="2">
    <source>
        <dbReference type="Proteomes" id="UP000618943"/>
    </source>
</evidence>
<organism evidence="1 2">
    <name type="scientific">Viridibacillus soli</name>
    <dbReference type="NCBI Taxonomy" id="2798301"/>
    <lineage>
        <taxon>Bacteria</taxon>
        <taxon>Bacillati</taxon>
        <taxon>Bacillota</taxon>
        <taxon>Bacilli</taxon>
        <taxon>Bacillales</taxon>
        <taxon>Caryophanaceae</taxon>
        <taxon>Viridibacillus</taxon>
    </lineage>
</organism>
<sequence>MKSEVTFSSWSESNDLTDRQQEFITTFMTFFSTVKYGGEKYEGMIDKLKQDFPEYSFELSANDLTYNDFDLIMNTVVGPNVNSTEILPIFIEQKLCKPLALEILKSK</sequence>
<name>A0ABS1H5L6_9BACL</name>
<comment type="caution">
    <text evidence="1">The sequence shown here is derived from an EMBL/GenBank/DDBJ whole genome shotgun (WGS) entry which is preliminary data.</text>
</comment>
<dbReference type="RefSeq" id="WP_200748517.1">
    <property type="nucleotide sequence ID" value="NZ_JAEOAH010000006.1"/>
</dbReference>
<keyword evidence="2" id="KW-1185">Reference proteome</keyword>
<protein>
    <submittedName>
        <fullName evidence="1">Uncharacterized protein</fullName>
    </submittedName>
</protein>
<proteinExistence type="predicted"/>